<keyword evidence="2" id="KW-1185">Reference proteome</keyword>
<dbReference type="AlphaFoldDB" id="A0A151LYP8"/>
<evidence type="ECO:0000313" key="1">
    <source>
        <dbReference type="EMBL" id="KYO17373.1"/>
    </source>
</evidence>
<dbReference type="EMBL" id="AKHW03007000">
    <property type="protein sequence ID" value="KYO17373.1"/>
    <property type="molecule type" value="Genomic_DNA"/>
</dbReference>
<proteinExistence type="predicted"/>
<organism evidence="1 2">
    <name type="scientific">Alligator mississippiensis</name>
    <name type="common">American alligator</name>
    <dbReference type="NCBI Taxonomy" id="8496"/>
    <lineage>
        <taxon>Eukaryota</taxon>
        <taxon>Metazoa</taxon>
        <taxon>Chordata</taxon>
        <taxon>Craniata</taxon>
        <taxon>Vertebrata</taxon>
        <taxon>Euteleostomi</taxon>
        <taxon>Archelosauria</taxon>
        <taxon>Archosauria</taxon>
        <taxon>Crocodylia</taxon>
        <taxon>Alligatoridae</taxon>
        <taxon>Alligatorinae</taxon>
        <taxon>Alligator</taxon>
    </lineage>
</organism>
<accession>A0A151LYP8</accession>
<comment type="caution">
    <text evidence="1">The sequence shown here is derived from an EMBL/GenBank/DDBJ whole genome shotgun (WGS) entry which is preliminary data.</text>
</comment>
<sequence>MNKTVSPWLPCSRAGSTALGSLTTNPEEELSVKMWQGIPGSSCVPSLTCDLLISGLVECGEEIVVWSQLKPTAGLCRGSCSMILIS</sequence>
<reference evidence="1 2" key="1">
    <citation type="journal article" date="2012" name="Genome Biol.">
        <title>Sequencing three crocodilian genomes to illuminate the evolution of archosaurs and amniotes.</title>
        <authorList>
            <person name="St John J.A."/>
            <person name="Braun E.L."/>
            <person name="Isberg S.R."/>
            <person name="Miles L.G."/>
            <person name="Chong A.Y."/>
            <person name="Gongora J."/>
            <person name="Dalzell P."/>
            <person name="Moran C."/>
            <person name="Bed'hom B."/>
            <person name="Abzhanov A."/>
            <person name="Burgess S.C."/>
            <person name="Cooksey A.M."/>
            <person name="Castoe T.A."/>
            <person name="Crawford N.G."/>
            <person name="Densmore L.D."/>
            <person name="Drew J.C."/>
            <person name="Edwards S.V."/>
            <person name="Faircloth B.C."/>
            <person name="Fujita M.K."/>
            <person name="Greenwold M.J."/>
            <person name="Hoffmann F.G."/>
            <person name="Howard J.M."/>
            <person name="Iguchi T."/>
            <person name="Janes D.E."/>
            <person name="Khan S.Y."/>
            <person name="Kohno S."/>
            <person name="de Koning A.J."/>
            <person name="Lance S.L."/>
            <person name="McCarthy F.M."/>
            <person name="McCormack J.E."/>
            <person name="Merchant M.E."/>
            <person name="Peterson D.G."/>
            <person name="Pollock D.D."/>
            <person name="Pourmand N."/>
            <person name="Raney B.J."/>
            <person name="Roessler K.A."/>
            <person name="Sanford J.R."/>
            <person name="Sawyer R.H."/>
            <person name="Schmidt C.J."/>
            <person name="Triplett E.W."/>
            <person name="Tuberville T.D."/>
            <person name="Venegas-Anaya M."/>
            <person name="Howard J.T."/>
            <person name="Jarvis E.D."/>
            <person name="Guillette L.J.Jr."/>
            <person name="Glenn T.C."/>
            <person name="Green R.E."/>
            <person name="Ray D.A."/>
        </authorList>
    </citation>
    <scope>NUCLEOTIDE SEQUENCE [LARGE SCALE GENOMIC DNA]</scope>
    <source>
        <strain evidence="1">KSC_2009_1</strain>
    </source>
</reference>
<evidence type="ECO:0000313" key="2">
    <source>
        <dbReference type="Proteomes" id="UP000050525"/>
    </source>
</evidence>
<name>A0A151LYP8_ALLMI</name>
<dbReference type="Proteomes" id="UP000050525">
    <property type="component" value="Unassembled WGS sequence"/>
</dbReference>
<gene>
    <name evidence="1" type="ORF">Y1Q_0020004</name>
</gene>
<protein>
    <submittedName>
        <fullName evidence="1">Uncharacterized protein</fullName>
    </submittedName>
</protein>